<name>A0ABR4NZA9_9SACH</name>
<accession>A0ABR4NZA9</accession>
<dbReference type="Proteomes" id="UP001623330">
    <property type="component" value="Unassembled WGS sequence"/>
</dbReference>
<dbReference type="EMBL" id="JBEVYD010000003">
    <property type="protein sequence ID" value="KAL3234330.1"/>
    <property type="molecule type" value="Genomic_DNA"/>
</dbReference>
<keyword evidence="6" id="KW-1185">Reference proteome</keyword>
<evidence type="ECO:0000313" key="6">
    <source>
        <dbReference type="Proteomes" id="UP001623330"/>
    </source>
</evidence>
<protein>
    <submittedName>
        <fullName evidence="5">Ribosomal RNA-processing protein 1</fullName>
    </submittedName>
</protein>
<proteinExistence type="inferred from homology"/>
<comment type="similarity">
    <text evidence="2">Belongs to the RRP1 family.</text>
</comment>
<evidence type="ECO:0000256" key="2">
    <source>
        <dbReference type="ARBA" id="ARBA00006374"/>
    </source>
</evidence>
<evidence type="ECO:0000256" key="3">
    <source>
        <dbReference type="ARBA" id="ARBA00022552"/>
    </source>
</evidence>
<organism evidence="5 6">
    <name type="scientific">Nakaseomyces bracarensis</name>
    <dbReference type="NCBI Taxonomy" id="273131"/>
    <lineage>
        <taxon>Eukaryota</taxon>
        <taxon>Fungi</taxon>
        <taxon>Dikarya</taxon>
        <taxon>Ascomycota</taxon>
        <taxon>Saccharomycotina</taxon>
        <taxon>Saccharomycetes</taxon>
        <taxon>Saccharomycetales</taxon>
        <taxon>Saccharomycetaceae</taxon>
        <taxon>Nakaseomyces</taxon>
    </lineage>
</organism>
<keyword evidence="3" id="KW-0698">rRNA processing</keyword>
<sequence>METTKFVKQLASNNRVVRENALDALQKYMVTKQFKSAKQAQFDKLWKGLYYSMWFSDRPRPQQRLANELSDLYLRYFDEKDNNESQELSLNDKAFIRFSKAFWRVICIEWYGIDRHRIDKYLLLIRRVFFKQLKYLKLREWHEPLVSKYLDRVLQAIPLSGDPKVYNGIPIHIIDILFDEWERLALEGEEEEELEFEEKMEKMTEFTANSPFPKIIAIFEKIRSNYDNSKILREKIKTEVFGDKRMQLWDVIQEEEPKKDEEEEWNGF</sequence>
<evidence type="ECO:0000256" key="1">
    <source>
        <dbReference type="ARBA" id="ARBA00004123"/>
    </source>
</evidence>
<dbReference type="PANTHER" id="PTHR13026">
    <property type="entry name" value="NNP-1 PROTEIN NOVEL NUCLEAR PROTEIN 1 NOP52"/>
    <property type="match status" value="1"/>
</dbReference>
<keyword evidence="4" id="KW-0539">Nucleus</keyword>
<evidence type="ECO:0000313" key="5">
    <source>
        <dbReference type="EMBL" id="KAL3234330.1"/>
    </source>
</evidence>
<dbReference type="Pfam" id="PF05997">
    <property type="entry name" value="Nop52"/>
    <property type="match status" value="1"/>
</dbReference>
<comment type="caution">
    <text evidence="5">The sequence shown here is derived from an EMBL/GenBank/DDBJ whole genome shotgun (WGS) entry which is preliminary data.</text>
</comment>
<reference evidence="5 6" key="1">
    <citation type="submission" date="2024-05" db="EMBL/GenBank/DDBJ databases">
        <title>Long read based assembly of the Candida bracarensis genome reveals expanded adhesin content.</title>
        <authorList>
            <person name="Marcet-Houben M."/>
            <person name="Ksiezopolska E."/>
            <person name="Gabaldon T."/>
        </authorList>
    </citation>
    <scope>NUCLEOTIDE SEQUENCE [LARGE SCALE GENOMIC DNA]</scope>
    <source>
        <strain evidence="5 6">CBM6</strain>
    </source>
</reference>
<dbReference type="PANTHER" id="PTHR13026:SF0">
    <property type="entry name" value="RIBOSOMAL RNA PROCESSING 1B"/>
    <property type="match status" value="1"/>
</dbReference>
<comment type="subcellular location">
    <subcellularLocation>
        <location evidence="1">Nucleus</location>
    </subcellularLocation>
</comment>
<evidence type="ECO:0000256" key="4">
    <source>
        <dbReference type="ARBA" id="ARBA00023242"/>
    </source>
</evidence>
<dbReference type="InterPro" id="IPR010301">
    <property type="entry name" value="RRP1"/>
</dbReference>
<gene>
    <name evidence="5" type="ORF">RNJ44_03092</name>
</gene>